<reference evidence="1" key="1">
    <citation type="submission" date="2021-02" db="EMBL/GenBank/DDBJ databases">
        <title>Comparative genomics reveals that relaxation of natural selection precedes convergent phenotypic evolution of cavefish.</title>
        <authorList>
            <person name="Peng Z."/>
        </authorList>
    </citation>
    <scope>NUCLEOTIDE SEQUENCE</scope>
    <source>
        <tissue evidence="1">Muscle</tissue>
    </source>
</reference>
<dbReference type="PANTHER" id="PTHR14241">
    <property type="entry name" value="INTERFERON-INDUCED PROTEIN 44"/>
    <property type="match status" value="1"/>
</dbReference>
<organism evidence="1 2">
    <name type="scientific">Triplophysa rosa</name>
    <name type="common">Cave loach</name>
    <dbReference type="NCBI Taxonomy" id="992332"/>
    <lineage>
        <taxon>Eukaryota</taxon>
        <taxon>Metazoa</taxon>
        <taxon>Chordata</taxon>
        <taxon>Craniata</taxon>
        <taxon>Vertebrata</taxon>
        <taxon>Euteleostomi</taxon>
        <taxon>Actinopterygii</taxon>
        <taxon>Neopterygii</taxon>
        <taxon>Teleostei</taxon>
        <taxon>Ostariophysi</taxon>
        <taxon>Cypriniformes</taxon>
        <taxon>Nemacheilidae</taxon>
        <taxon>Triplophysa</taxon>
    </lineage>
</organism>
<dbReference type="CDD" id="cd00882">
    <property type="entry name" value="Ras_like_GTPase"/>
    <property type="match status" value="1"/>
</dbReference>
<evidence type="ECO:0000313" key="2">
    <source>
        <dbReference type="Proteomes" id="UP001059041"/>
    </source>
</evidence>
<proteinExistence type="predicted"/>
<dbReference type="Gene3D" id="3.40.50.300">
    <property type="entry name" value="P-loop containing nucleotide triphosphate hydrolases"/>
    <property type="match status" value="1"/>
</dbReference>
<dbReference type="InterPro" id="IPR027417">
    <property type="entry name" value="P-loop_NTPase"/>
</dbReference>
<comment type="caution">
    <text evidence="1">The sequence shown here is derived from an EMBL/GenBank/DDBJ whole genome shotgun (WGS) entry which is preliminary data.</text>
</comment>
<protein>
    <submittedName>
        <fullName evidence="1">Interferon-induced protein 44-like</fullName>
    </submittedName>
</protein>
<accession>A0A9W8C8L0</accession>
<dbReference type="PANTHER" id="PTHR14241:SF1">
    <property type="entry name" value="INTERFERON-INDUCED PROTEIN 44-RELATED"/>
    <property type="match status" value="1"/>
</dbReference>
<dbReference type="EMBL" id="JAFHDT010000004">
    <property type="protein sequence ID" value="KAI7810389.1"/>
    <property type="molecule type" value="Genomic_DNA"/>
</dbReference>
<sequence>MGGSQSQKKEPLEDKPWREFDWGEKEALQRSLENFSVRNPEVNVRILVAGQIGAGKSSFINSVNSAFQGKIVCEALADATAGTSRSFTQRFQTFRIRHKNGELPFVFGDIMGLEAPSLSGLQVDDVISTILGHVKENYIFNPVSPASVGDEGYKSDPSLQEQTYCLVYIMAADKVSIMNQGVIEKMQNIREKATELDIPQVIIMTKVDEACPLVKDNLRKIYNSQKIKDKMQECCNLVGVPVSHIFPVKNYHEEIDPEDDIDVLLLRALSHIVNIANDKLAQKV</sequence>
<keyword evidence="2" id="KW-1185">Reference proteome</keyword>
<name>A0A9W8C8L0_TRIRA</name>
<dbReference type="SUPFAM" id="SSF52540">
    <property type="entry name" value="P-loop containing nucleoside triphosphate hydrolases"/>
    <property type="match status" value="1"/>
</dbReference>
<evidence type="ECO:0000313" key="1">
    <source>
        <dbReference type="EMBL" id="KAI7810389.1"/>
    </source>
</evidence>
<dbReference type="Proteomes" id="UP001059041">
    <property type="component" value="Linkage Group LG4"/>
</dbReference>
<dbReference type="GO" id="GO:0006955">
    <property type="term" value="P:immune response"/>
    <property type="evidence" value="ECO:0007669"/>
    <property type="project" value="TreeGrafter"/>
</dbReference>
<gene>
    <name evidence="1" type="ORF">IRJ41_000815</name>
</gene>
<dbReference type="AlphaFoldDB" id="A0A9W8C8L0"/>